<dbReference type="HAMAP" id="MF_00133">
    <property type="entry name" value="Trp_synth_beta"/>
    <property type="match status" value="1"/>
</dbReference>
<protein>
    <recommendedName>
        <fullName evidence="11">Tryptophan synthase beta chain</fullName>
        <ecNumber evidence="11">4.2.1.20</ecNumber>
    </recommendedName>
</protein>
<dbReference type="SUPFAM" id="SSF53686">
    <property type="entry name" value="Tryptophan synthase beta subunit-like PLP-dependent enzymes"/>
    <property type="match status" value="1"/>
</dbReference>
<dbReference type="EMBL" id="JBHSSD010000009">
    <property type="protein sequence ID" value="MFC6163527.1"/>
    <property type="molecule type" value="Genomic_DNA"/>
</dbReference>
<gene>
    <name evidence="11 13" type="primary">trpB</name>
    <name evidence="13" type="ORF">ACFP3T_02435</name>
</gene>
<dbReference type="CDD" id="cd06446">
    <property type="entry name" value="Trp-synth_B"/>
    <property type="match status" value="1"/>
</dbReference>
<keyword evidence="7 11" id="KW-0663">Pyridoxal phosphate</keyword>
<keyword evidence="9 11" id="KW-0456">Lyase</keyword>
<comment type="pathway">
    <text evidence="2 11">Amino-acid biosynthesis; L-tryptophan biosynthesis; L-tryptophan from chorismate: step 5/5.</text>
</comment>
<dbReference type="PANTHER" id="PTHR48077:SF3">
    <property type="entry name" value="TRYPTOPHAN SYNTHASE"/>
    <property type="match status" value="1"/>
</dbReference>
<evidence type="ECO:0000256" key="7">
    <source>
        <dbReference type="ARBA" id="ARBA00022898"/>
    </source>
</evidence>
<evidence type="ECO:0000313" key="13">
    <source>
        <dbReference type="EMBL" id="MFC6163527.1"/>
    </source>
</evidence>
<evidence type="ECO:0000256" key="3">
    <source>
        <dbReference type="ARBA" id="ARBA00009982"/>
    </source>
</evidence>
<dbReference type="Pfam" id="PF00291">
    <property type="entry name" value="PALP"/>
    <property type="match status" value="1"/>
</dbReference>
<evidence type="ECO:0000256" key="10">
    <source>
        <dbReference type="ARBA" id="ARBA00049047"/>
    </source>
</evidence>
<dbReference type="PANTHER" id="PTHR48077">
    <property type="entry name" value="TRYPTOPHAN SYNTHASE-RELATED"/>
    <property type="match status" value="1"/>
</dbReference>
<dbReference type="PIRSF" id="PIRSF001413">
    <property type="entry name" value="Trp_syn_beta"/>
    <property type="match status" value="1"/>
</dbReference>
<accession>A0ABW1R5S2</accession>
<dbReference type="Gene3D" id="3.40.50.1100">
    <property type="match status" value="2"/>
</dbReference>
<evidence type="ECO:0000256" key="2">
    <source>
        <dbReference type="ARBA" id="ARBA00004733"/>
    </source>
</evidence>
<evidence type="ECO:0000259" key="12">
    <source>
        <dbReference type="Pfam" id="PF00291"/>
    </source>
</evidence>
<dbReference type="EC" id="4.2.1.20" evidence="11"/>
<dbReference type="GO" id="GO:0004834">
    <property type="term" value="F:tryptophan synthase activity"/>
    <property type="evidence" value="ECO:0007669"/>
    <property type="project" value="UniProtKB-EC"/>
</dbReference>
<sequence>MSEKLKTASTPDDRYYGQFGGQFIPETLMTELQAVAQAYHRYRQDPDFLHDLHTLLRDYANRPSLLYYAERMTKDLGGAKIYLKREDLNHTGAHKINNVIGQALIAKRMGKTRLIAETGAGQHGVATATIAALFGMDCEIYMGKLDTDRQRLNVYRMELLGAKVHPVTTGSMVLKDAVNAALQAWTQRVDDTFYVMGSAVGPYPFPQMVHDFQSVISRESKAQLQAVEHRLPDMVVACVGGGSNAIGSFAQYIDDSSVQLIGCEAAGKGANTGQTAATIEKGTPGIFHGMKSLFLQNDDGQIDQVYSISAGLDYPGVGPEHAQLAALKRATYVGITDEEAVQAFEYIAKTEGIVAAIESCHALAYVMKVAPTMRPDQTIICTLSGRGDKDVAAIARYRGNDLHD</sequence>
<feature type="domain" description="Tryptophan synthase beta chain-like PALP" evidence="12">
    <location>
        <begin position="61"/>
        <end position="385"/>
    </location>
</feature>
<comment type="cofactor">
    <cofactor evidence="1 11">
        <name>pyridoxal 5'-phosphate</name>
        <dbReference type="ChEBI" id="CHEBI:597326"/>
    </cofactor>
</comment>
<evidence type="ECO:0000256" key="11">
    <source>
        <dbReference type="HAMAP-Rule" id="MF_00133"/>
    </source>
</evidence>
<dbReference type="InterPro" id="IPR006654">
    <property type="entry name" value="Trp_synth_beta"/>
</dbReference>
<keyword evidence="5 11" id="KW-0028">Amino-acid biosynthesis</keyword>
<organism evidence="13 14">
    <name type="scientific">Lactiplantibacillus dongliensis</name>
    <dbReference type="NCBI Taxonomy" id="2559919"/>
    <lineage>
        <taxon>Bacteria</taxon>
        <taxon>Bacillati</taxon>
        <taxon>Bacillota</taxon>
        <taxon>Bacilli</taxon>
        <taxon>Lactobacillales</taxon>
        <taxon>Lactobacillaceae</taxon>
        <taxon>Lactiplantibacillus</taxon>
    </lineage>
</organism>
<proteinExistence type="inferred from homology"/>
<comment type="caution">
    <text evidence="13">The sequence shown here is derived from an EMBL/GenBank/DDBJ whole genome shotgun (WGS) entry which is preliminary data.</text>
</comment>
<keyword evidence="6 11" id="KW-0822">Tryptophan biosynthesis</keyword>
<dbReference type="InterPro" id="IPR001926">
    <property type="entry name" value="TrpB-like_PALP"/>
</dbReference>
<name>A0ABW1R5S2_9LACO</name>
<feature type="modified residue" description="N6-(pyridoxal phosphate)lysine" evidence="11">
    <location>
        <position position="95"/>
    </location>
</feature>
<keyword evidence="8 11" id="KW-0057">Aromatic amino acid biosynthesis</keyword>
<dbReference type="InterPro" id="IPR006653">
    <property type="entry name" value="Trp_synth_b_CS"/>
</dbReference>
<evidence type="ECO:0000256" key="4">
    <source>
        <dbReference type="ARBA" id="ARBA00011270"/>
    </source>
</evidence>
<dbReference type="RefSeq" id="WP_137638969.1">
    <property type="nucleotide sequence ID" value="NZ_BJDK01000001.1"/>
</dbReference>
<keyword evidence="14" id="KW-1185">Reference proteome</keyword>
<comment type="similarity">
    <text evidence="3 11">Belongs to the TrpB family.</text>
</comment>
<evidence type="ECO:0000256" key="5">
    <source>
        <dbReference type="ARBA" id="ARBA00022605"/>
    </source>
</evidence>
<dbReference type="Proteomes" id="UP001596253">
    <property type="component" value="Unassembled WGS sequence"/>
</dbReference>
<reference evidence="14" key="1">
    <citation type="journal article" date="2019" name="Int. J. Syst. Evol. Microbiol.">
        <title>The Global Catalogue of Microorganisms (GCM) 10K type strain sequencing project: providing services to taxonomists for standard genome sequencing and annotation.</title>
        <authorList>
            <consortium name="The Broad Institute Genomics Platform"/>
            <consortium name="The Broad Institute Genome Sequencing Center for Infectious Disease"/>
            <person name="Wu L."/>
            <person name="Ma J."/>
        </authorList>
    </citation>
    <scope>NUCLEOTIDE SEQUENCE [LARGE SCALE GENOMIC DNA]</scope>
    <source>
        <strain evidence="14">CCM 8932</strain>
    </source>
</reference>
<dbReference type="InterPro" id="IPR036052">
    <property type="entry name" value="TrpB-like_PALP_sf"/>
</dbReference>
<dbReference type="PROSITE" id="PS00168">
    <property type="entry name" value="TRP_SYNTHASE_BETA"/>
    <property type="match status" value="1"/>
</dbReference>
<comment type="function">
    <text evidence="11">The beta subunit is responsible for the synthesis of L-tryptophan from indole and L-serine.</text>
</comment>
<dbReference type="InterPro" id="IPR023026">
    <property type="entry name" value="Trp_synth_beta/beta-like"/>
</dbReference>
<comment type="catalytic activity">
    <reaction evidence="10 11">
        <text>(1S,2R)-1-C-(indol-3-yl)glycerol 3-phosphate + L-serine = D-glyceraldehyde 3-phosphate + L-tryptophan + H2O</text>
        <dbReference type="Rhea" id="RHEA:10532"/>
        <dbReference type="ChEBI" id="CHEBI:15377"/>
        <dbReference type="ChEBI" id="CHEBI:33384"/>
        <dbReference type="ChEBI" id="CHEBI:57912"/>
        <dbReference type="ChEBI" id="CHEBI:58866"/>
        <dbReference type="ChEBI" id="CHEBI:59776"/>
        <dbReference type="EC" id="4.2.1.20"/>
    </reaction>
</comment>
<evidence type="ECO:0000256" key="9">
    <source>
        <dbReference type="ARBA" id="ARBA00023239"/>
    </source>
</evidence>
<comment type="subunit">
    <text evidence="4 11">Tetramer of two alpha and two beta chains.</text>
</comment>
<evidence type="ECO:0000256" key="6">
    <source>
        <dbReference type="ARBA" id="ARBA00022822"/>
    </source>
</evidence>
<evidence type="ECO:0000313" key="14">
    <source>
        <dbReference type="Proteomes" id="UP001596253"/>
    </source>
</evidence>
<evidence type="ECO:0000256" key="8">
    <source>
        <dbReference type="ARBA" id="ARBA00023141"/>
    </source>
</evidence>
<evidence type="ECO:0000256" key="1">
    <source>
        <dbReference type="ARBA" id="ARBA00001933"/>
    </source>
</evidence>
<dbReference type="NCBIfam" id="TIGR00263">
    <property type="entry name" value="trpB"/>
    <property type="match status" value="1"/>
</dbReference>